<evidence type="ECO:0000256" key="1">
    <source>
        <dbReference type="ARBA" id="ARBA00004536"/>
    </source>
</evidence>
<dbReference type="Pfam" id="PF00373">
    <property type="entry name" value="FERM_M"/>
    <property type="match status" value="1"/>
</dbReference>
<dbReference type="InterPro" id="IPR000299">
    <property type="entry name" value="FERM_domain"/>
</dbReference>
<evidence type="ECO:0000256" key="3">
    <source>
        <dbReference type="ARBA" id="ARBA00043944"/>
    </source>
</evidence>
<dbReference type="PRINTS" id="PR00661">
    <property type="entry name" value="ERMFAMILY"/>
</dbReference>
<keyword evidence="6" id="KW-1185">Reference proteome</keyword>
<evidence type="ECO:0000313" key="6">
    <source>
        <dbReference type="Proteomes" id="UP000695000"/>
    </source>
</evidence>
<dbReference type="InterPro" id="IPR000798">
    <property type="entry name" value="Ez/rad/moesin-like"/>
</dbReference>
<dbReference type="PANTHER" id="PTHR23280">
    <property type="entry name" value="4.1 G PROTEIN"/>
    <property type="match status" value="1"/>
</dbReference>
<dbReference type="CDD" id="cd14473">
    <property type="entry name" value="FERM_B-lobe"/>
    <property type="match status" value="1"/>
</dbReference>
<gene>
    <name evidence="7" type="primary">LOC108562307</name>
</gene>
<dbReference type="InterPro" id="IPR014352">
    <property type="entry name" value="FERM/acyl-CoA-bd_prot_sf"/>
</dbReference>
<dbReference type="PANTHER" id="PTHR23280:SF25">
    <property type="entry name" value="MOESIN_EZRIN_RADIXIN HOMOLOG 1"/>
    <property type="match status" value="1"/>
</dbReference>
<dbReference type="SMART" id="SM00295">
    <property type="entry name" value="B41"/>
    <property type="match status" value="1"/>
</dbReference>
<dbReference type="InterPro" id="IPR019747">
    <property type="entry name" value="FERM_CS"/>
</dbReference>
<dbReference type="SUPFAM" id="SSF47031">
    <property type="entry name" value="Second domain of FERM"/>
    <property type="match status" value="1"/>
</dbReference>
<sequence>MFPLTLITTDTDSSHSAWLQKLCLAWVQVTPPQGSEEACGPTQVRGGRDPEGVPALATPRRRVKKDYFGLQFTDVNHVKHWLDPTKSIKKQIKIGPPYTLRLKVKFYLSDPNNLREELTRYQFFLQLKQDILDGRVDCPQQTNVELAALALQSEWGDYDDSQHTAAAVSEFHFVPNQSEEMEIEILEEFKTLRGLTPVQAEFGFLNKVKRMEMYGVDMHTVLAKDGMEYRLGLTPTGILVFENEQKIVLR</sequence>
<proteinExistence type="predicted"/>
<dbReference type="Proteomes" id="UP000695000">
    <property type="component" value="Unplaced"/>
</dbReference>
<organism evidence="6 7">
    <name type="scientific">Nicrophorus vespilloides</name>
    <name type="common">Boreal carrion beetle</name>
    <dbReference type="NCBI Taxonomy" id="110193"/>
    <lineage>
        <taxon>Eukaryota</taxon>
        <taxon>Metazoa</taxon>
        <taxon>Ecdysozoa</taxon>
        <taxon>Arthropoda</taxon>
        <taxon>Hexapoda</taxon>
        <taxon>Insecta</taxon>
        <taxon>Pterygota</taxon>
        <taxon>Neoptera</taxon>
        <taxon>Endopterygota</taxon>
        <taxon>Coleoptera</taxon>
        <taxon>Polyphaga</taxon>
        <taxon>Staphyliniformia</taxon>
        <taxon>Silphidae</taxon>
        <taxon>Nicrophorinae</taxon>
        <taxon>Nicrophorus</taxon>
    </lineage>
</organism>
<evidence type="ECO:0000313" key="7">
    <source>
        <dbReference type="RefSeq" id="XP_017776090.1"/>
    </source>
</evidence>
<name>A0ABM1MNE0_NICVS</name>
<dbReference type="PRINTS" id="PR00935">
    <property type="entry name" value="BAND41"/>
</dbReference>
<reference evidence="7" key="1">
    <citation type="submission" date="2025-08" db="UniProtKB">
        <authorList>
            <consortium name="RefSeq"/>
        </authorList>
    </citation>
    <scope>IDENTIFICATION</scope>
    <source>
        <tissue evidence="7">Whole Larva</tissue>
    </source>
</reference>
<comment type="subcellular location">
    <subcellularLocation>
        <location evidence="1">Cell junction</location>
        <location evidence="1">Adherens junction</location>
    </subcellularLocation>
    <subcellularLocation>
        <location evidence="3">Cell projection</location>
        <location evidence="3">Rhabdomere</location>
    </subcellularLocation>
</comment>
<dbReference type="Gene3D" id="2.30.29.30">
    <property type="entry name" value="Pleckstrin-homology domain (PH domain)/Phosphotyrosine-binding domain (PTB)"/>
    <property type="match status" value="1"/>
</dbReference>
<protein>
    <recommendedName>
        <fullName evidence="2">Moesin/ezrin/radixin homolog 1</fullName>
    </recommendedName>
</protein>
<feature type="domain" description="FERM" evidence="5">
    <location>
        <begin position="25"/>
        <end position="250"/>
    </location>
</feature>
<dbReference type="InterPro" id="IPR018979">
    <property type="entry name" value="FERM_N"/>
</dbReference>
<dbReference type="GeneID" id="108562307"/>
<dbReference type="InterPro" id="IPR029071">
    <property type="entry name" value="Ubiquitin-like_domsf"/>
</dbReference>
<dbReference type="InterPro" id="IPR011993">
    <property type="entry name" value="PH-like_dom_sf"/>
</dbReference>
<dbReference type="SUPFAM" id="SSF50729">
    <property type="entry name" value="PH domain-like"/>
    <property type="match status" value="1"/>
</dbReference>
<evidence type="ECO:0000256" key="2">
    <source>
        <dbReference type="ARBA" id="ARBA00022025"/>
    </source>
</evidence>
<accession>A0ABM1MNE0</accession>
<dbReference type="InterPro" id="IPR019748">
    <property type="entry name" value="FERM_central"/>
</dbReference>
<evidence type="ECO:0000259" key="5">
    <source>
        <dbReference type="PROSITE" id="PS50057"/>
    </source>
</evidence>
<dbReference type="Gene3D" id="1.20.80.10">
    <property type="match status" value="1"/>
</dbReference>
<dbReference type="PROSITE" id="PS00660">
    <property type="entry name" value="FERM_1"/>
    <property type="match status" value="1"/>
</dbReference>
<dbReference type="InterPro" id="IPR035963">
    <property type="entry name" value="FERM_2"/>
</dbReference>
<evidence type="ECO:0000256" key="4">
    <source>
        <dbReference type="SAM" id="MobiDB-lite"/>
    </source>
</evidence>
<dbReference type="RefSeq" id="XP_017776090.1">
    <property type="nucleotide sequence ID" value="XM_017920601.1"/>
</dbReference>
<dbReference type="InterPro" id="IPR019749">
    <property type="entry name" value="Band_41_domain"/>
</dbReference>
<dbReference type="PROSITE" id="PS50057">
    <property type="entry name" value="FERM_3"/>
    <property type="match status" value="1"/>
</dbReference>
<dbReference type="SUPFAM" id="SSF54236">
    <property type="entry name" value="Ubiquitin-like"/>
    <property type="match status" value="1"/>
</dbReference>
<feature type="region of interest" description="Disordered" evidence="4">
    <location>
        <begin position="32"/>
        <end position="52"/>
    </location>
</feature>
<dbReference type="Gene3D" id="3.10.20.90">
    <property type="entry name" value="Phosphatidylinositol 3-kinase Catalytic Subunit, Chain A, domain 1"/>
    <property type="match status" value="1"/>
</dbReference>
<dbReference type="Pfam" id="PF09379">
    <property type="entry name" value="FERM_N"/>
    <property type="match status" value="1"/>
</dbReference>